<evidence type="ECO:0000256" key="2">
    <source>
        <dbReference type="ARBA" id="ARBA00022475"/>
    </source>
</evidence>
<dbReference type="Pfam" id="PF13091">
    <property type="entry name" value="PLDc_2"/>
    <property type="match status" value="2"/>
</dbReference>
<evidence type="ECO:0000256" key="4">
    <source>
        <dbReference type="ARBA" id="ARBA00022679"/>
    </source>
</evidence>
<evidence type="ECO:0000256" key="6">
    <source>
        <dbReference type="ARBA" id="ARBA00022737"/>
    </source>
</evidence>
<evidence type="ECO:0000256" key="3">
    <source>
        <dbReference type="ARBA" id="ARBA00022516"/>
    </source>
</evidence>
<comment type="subcellular location">
    <subcellularLocation>
        <location evidence="1">Cell membrane</location>
        <topology evidence="1">Multi-pass membrane protein</topology>
    </subcellularLocation>
</comment>
<dbReference type="InterPro" id="IPR025202">
    <property type="entry name" value="PLD-like_dom"/>
</dbReference>
<keyword evidence="8" id="KW-0443">Lipid metabolism</keyword>
<evidence type="ECO:0000256" key="11">
    <source>
        <dbReference type="ARBA" id="ARBA00023264"/>
    </source>
</evidence>
<evidence type="ECO:0000256" key="7">
    <source>
        <dbReference type="ARBA" id="ARBA00022989"/>
    </source>
</evidence>
<evidence type="ECO:0000256" key="12">
    <source>
        <dbReference type="NCBIfam" id="TIGR04265"/>
    </source>
</evidence>
<dbReference type="RefSeq" id="WP_205101548.1">
    <property type="nucleotide sequence ID" value="NZ_JACJJC010000001.1"/>
</dbReference>
<dbReference type="SUPFAM" id="SSF56024">
    <property type="entry name" value="Phospholipase D/nuclease"/>
    <property type="match status" value="2"/>
</dbReference>
<dbReference type="Gene3D" id="3.30.870.10">
    <property type="entry name" value="Endonuclease Chain A"/>
    <property type="match status" value="2"/>
</dbReference>
<keyword evidence="11" id="KW-1208">Phospholipid metabolism</keyword>
<dbReference type="InterPro" id="IPR022924">
    <property type="entry name" value="Cardiolipin_synthase"/>
</dbReference>
<gene>
    <name evidence="15" type="primary">cls</name>
    <name evidence="15" type="ORF">H6A60_01385</name>
</gene>
<evidence type="ECO:0000256" key="5">
    <source>
        <dbReference type="ARBA" id="ARBA00022692"/>
    </source>
</evidence>
<keyword evidence="10" id="KW-0594">Phospholipid biosynthesis</keyword>
<evidence type="ECO:0000259" key="14">
    <source>
        <dbReference type="PROSITE" id="PS50035"/>
    </source>
</evidence>
<feature type="domain" description="PLD phosphodiesterase" evidence="14">
    <location>
        <begin position="400"/>
        <end position="427"/>
    </location>
</feature>
<feature type="transmembrane region" description="Helical" evidence="13">
    <location>
        <begin position="38"/>
        <end position="59"/>
    </location>
</feature>
<evidence type="ECO:0000256" key="8">
    <source>
        <dbReference type="ARBA" id="ARBA00023098"/>
    </source>
</evidence>
<evidence type="ECO:0000256" key="10">
    <source>
        <dbReference type="ARBA" id="ARBA00023209"/>
    </source>
</evidence>
<keyword evidence="16" id="KW-1185">Reference proteome</keyword>
<protein>
    <recommendedName>
        <fullName evidence="12">Cardiolipin synthase</fullName>
        <ecNumber evidence="12">2.7.8.-</ecNumber>
    </recommendedName>
</protein>
<dbReference type="EMBL" id="JACJJC010000001">
    <property type="protein sequence ID" value="MBM6703169.1"/>
    <property type="molecule type" value="Genomic_DNA"/>
</dbReference>
<keyword evidence="9 13" id="KW-0472">Membrane</keyword>
<keyword evidence="4" id="KW-0808">Transferase</keyword>
<dbReference type="CDD" id="cd09112">
    <property type="entry name" value="PLDc_CLS_2"/>
    <property type="match status" value="1"/>
</dbReference>
<sequence length="487" mass="54768">MSFENLSLYGLLAALVQLAIIVGTILRVILTRHPPGSAFAWILLTTILPYAGFALYLMFGERPIGRLRAKRLRETGQRWQHFSNHKLTPLGPLPRHLVPHRTFIRLTAKLAGMPLVTGSRVELKRTSNETLRAIEEDIRRAETSVDMAFYIFSVQGDVLRIVDALLDAVARGVRVRILVDDFGSRAFLRSAARRKMSDAGIEIASALPMRFLRFFGLQRADLRLHRKIVIVDNRIGYTGSFNMIDPAAYKDSGDVGHWVDAMVRVTGPGVLPLIAVWAFDWALQPDNDLSDFEDDYEQLMIPNCGEANVVCVPSGPYQTEDESLLLVLESIARAQSELTLTTPYFIPNEAVVCALKNAVLRGVDVKLIVPRRCDGALVNWAMRRYFDDLLLGGVKIYLYEAGMLHTKSISIDGEVAVFGTLNIDNRSMHLNFELMMAIFDTNFVTELDKLTDEYIANSSRLEAVRWRKRPLAERMKEGASYLLSPLL</sequence>
<dbReference type="PANTHER" id="PTHR21248:SF22">
    <property type="entry name" value="PHOSPHOLIPASE D"/>
    <property type="match status" value="1"/>
</dbReference>
<keyword evidence="5 13" id="KW-0812">Transmembrane</keyword>
<dbReference type="InterPro" id="IPR001736">
    <property type="entry name" value="PLipase_D/transphosphatidylase"/>
</dbReference>
<dbReference type="PROSITE" id="PS50035">
    <property type="entry name" value="PLD"/>
    <property type="match status" value="2"/>
</dbReference>
<evidence type="ECO:0000256" key="1">
    <source>
        <dbReference type="ARBA" id="ARBA00004651"/>
    </source>
</evidence>
<name>A0ABS2DPA0_9BURK</name>
<dbReference type="Pfam" id="PF13396">
    <property type="entry name" value="PLDc_N"/>
    <property type="match status" value="1"/>
</dbReference>
<accession>A0ABS2DPA0</accession>
<dbReference type="Proteomes" id="UP000715095">
    <property type="component" value="Unassembled WGS sequence"/>
</dbReference>
<evidence type="ECO:0000313" key="15">
    <source>
        <dbReference type="EMBL" id="MBM6703169.1"/>
    </source>
</evidence>
<evidence type="ECO:0000313" key="16">
    <source>
        <dbReference type="Proteomes" id="UP000715095"/>
    </source>
</evidence>
<keyword evidence="2" id="KW-1003">Cell membrane</keyword>
<organism evidence="15 16">
    <name type="scientific">Sutterella massiliensis</name>
    <dbReference type="NCBI Taxonomy" id="1816689"/>
    <lineage>
        <taxon>Bacteria</taxon>
        <taxon>Pseudomonadati</taxon>
        <taxon>Pseudomonadota</taxon>
        <taxon>Betaproteobacteria</taxon>
        <taxon>Burkholderiales</taxon>
        <taxon>Sutterellaceae</taxon>
        <taxon>Sutterella</taxon>
    </lineage>
</organism>
<reference evidence="15 16" key="1">
    <citation type="journal article" date="2021" name="Sci. Rep.">
        <title>The distribution of antibiotic resistance genes in chicken gut microbiota commensals.</title>
        <authorList>
            <person name="Juricova H."/>
            <person name="Matiasovicova J."/>
            <person name="Kubasova T."/>
            <person name="Cejkova D."/>
            <person name="Rychlik I."/>
        </authorList>
    </citation>
    <scope>NUCLEOTIDE SEQUENCE [LARGE SCALE GENOMIC DNA]</scope>
    <source>
        <strain evidence="15 16">An829</strain>
    </source>
</reference>
<evidence type="ECO:0000256" key="13">
    <source>
        <dbReference type="SAM" id="Phobius"/>
    </source>
</evidence>
<proteinExistence type="predicted"/>
<keyword evidence="6" id="KW-0677">Repeat</keyword>
<dbReference type="PANTHER" id="PTHR21248">
    <property type="entry name" value="CARDIOLIPIN SYNTHASE"/>
    <property type="match status" value="1"/>
</dbReference>
<evidence type="ECO:0000256" key="9">
    <source>
        <dbReference type="ARBA" id="ARBA00023136"/>
    </source>
</evidence>
<feature type="transmembrane region" description="Helical" evidence="13">
    <location>
        <begin position="6"/>
        <end position="26"/>
    </location>
</feature>
<dbReference type="EC" id="2.7.8.-" evidence="12"/>
<dbReference type="NCBIfam" id="TIGR04265">
    <property type="entry name" value="bac_cardiolipin"/>
    <property type="match status" value="1"/>
</dbReference>
<dbReference type="SMART" id="SM00155">
    <property type="entry name" value="PLDc"/>
    <property type="match status" value="2"/>
</dbReference>
<dbReference type="InterPro" id="IPR027379">
    <property type="entry name" value="CLS_N"/>
</dbReference>
<comment type="caution">
    <text evidence="15">The sequence shown here is derived from an EMBL/GenBank/DDBJ whole genome shotgun (WGS) entry which is preliminary data.</text>
</comment>
<keyword evidence="3" id="KW-0444">Lipid biosynthesis</keyword>
<keyword evidence="7 13" id="KW-1133">Transmembrane helix</keyword>
<feature type="domain" description="PLD phosphodiesterase" evidence="14">
    <location>
        <begin position="220"/>
        <end position="247"/>
    </location>
</feature>